<dbReference type="EMBL" id="WKFB01000049">
    <property type="protein sequence ID" value="KAF6737729.1"/>
    <property type="molecule type" value="Genomic_DNA"/>
</dbReference>
<organism evidence="2 3">
    <name type="scientific">Oryzias melastigma</name>
    <name type="common">Marine medaka</name>
    <dbReference type="NCBI Taxonomy" id="30732"/>
    <lineage>
        <taxon>Eukaryota</taxon>
        <taxon>Metazoa</taxon>
        <taxon>Chordata</taxon>
        <taxon>Craniata</taxon>
        <taxon>Vertebrata</taxon>
        <taxon>Euteleostomi</taxon>
        <taxon>Actinopterygii</taxon>
        <taxon>Neopterygii</taxon>
        <taxon>Teleostei</taxon>
        <taxon>Neoteleostei</taxon>
        <taxon>Acanthomorphata</taxon>
        <taxon>Ovalentaria</taxon>
        <taxon>Atherinomorphae</taxon>
        <taxon>Beloniformes</taxon>
        <taxon>Adrianichthyidae</taxon>
        <taxon>Oryziinae</taxon>
        <taxon>Oryzias</taxon>
    </lineage>
</organism>
<evidence type="ECO:0000256" key="1">
    <source>
        <dbReference type="SAM" id="MobiDB-lite"/>
    </source>
</evidence>
<sequence>MAAPRLWNRAASCDPRRRDNMLPASPPQTRIGALMLSAASDSRDETSVTRAGLMTATSGYFFKIKL</sequence>
<accession>A0A834FP25</accession>
<dbReference type="Proteomes" id="UP000646548">
    <property type="component" value="Unassembled WGS sequence"/>
</dbReference>
<name>A0A834FP25_ORYME</name>
<proteinExistence type="predicted"/>
<reference evidence="2" key="1">
    <citation type="journal article" name="BMC Genomics">
        <title>Long-read sequencing and de novo genome assembly of marine medaka (Oryzias melastigma).</title>
        <authorList>
            <person name="Liang P."/>
            <person name="Saqib H.S.A."/>
            <person name="Ni X."/>
            <person name="Shen Y."/>
        </authorList>
    </citation>
    <scope>NUCLEOTIDE SEQUENCE</scope>
    <source>
        <strain evidence="2">Bigg-433</strain>
    </source>
</reference>
<protein>
    <submittedName>
        <fullName evidence="2">Uncharacterized protein</fullName>
    </submittedName>
</protein>
<evidence type="ECO:0000313" key="3">
    <source>
        <dbReference type="Proteomes" id="UP000646548"/>
    </source>
</evidence>
<evidence type="ECO:0000313" key="2">
    <source>
        <dbReference type="EMBL" id="KAF6737729.1"/>
    </source>
</evidence>
<comment type="caution">
    <text evidence="2">The sequence shown here is derived from an EMBL/GenBank/DDBJ whole genome shotgun (WGS) entry which is preliminary data.</text>
</comment>
<dbReference type="AlphaFoldDB" id="A0A834FP25"/>
<feature type="region of interest" description="Disordered" evidence="1">
    <location>
        <begin position="1"/>
        <end position="27"/>
    </location>
</feature>
<gene>
    <name evidence="2" type="ORF">FQA47_021239</name>
</gene>